<name>A0AAD2D735_EUPCR</name>
<dbReference type="Proteomes" id="UP001295684">
    <property type="component" value="Unassembled WGS sequence"/>
</dbReference>
<dbReference type="EMBL" id="CAMPGE010024164">
    <property type="protein sequence ID" value="CAI2382026.1"/>
    <property type="molecule type" value="Genomic_DNA"/>
</dbReference>
<keyword evidence="1" id="KW-0175">Coiled coil</keyword>
<reference evidence="2" key="1">
    <citation type="submission" date="2023-07" db="EMBL/GenBank/DDBJ databases">
        <authorList>
            <consortium name="AG Swart"/>
            <person name="Singh M."/>
            <person name="Singh A."/>
            <person name="Seah K."/>
            <person name="Emmerich C."/>
        </authorList>
    </citation>
    <scope>NUCLEOTIDE SEQUENCE</scope>
    <source>
        <strain evidence="2">DP1</strain>
    </source>
</reference>
<feature type="coiled-coil region" evidence="1">
    <location>
        <begin position="177"/>
        <end position="230"/>
    </location>
</feature>
<evidence type="ECO:0000256" key="1">
    <source>
        <dbReference type="SAM" id="Coils"/>
    </source>
</evidence>
<evidence type="ECO:0000313" key="3">
    <source>
        <dbReference type="Proteomes" id="UP001295684"/>
    </source>
</evidence>
<protein>
    <submittedName>
        <fullName evidence="2">Uncharacterized protein</fullName>
    </submittedName>
</protein>
<accession>A0AAD2D735</accession>
<organism evidence="2 3">
    <name type="scientific">Euplotes crassus</name>
    <dbReference type="NCBI Taxonomy" id="5936"/>
    <lineage>
        <taxon>Eukaryota</taxon>
        <taxon>Sar</taxon>
        <taxon>Alveolata</taxon>
        <taxon>Ciliophora</taxon>
        <taxon>Intramacronucleata</taxon>
        <taxon>Spirotrichea</taxon>
        <taxon>Hypotrichia</taxon>
        <taxon>Euplotida</taxon>
        <taxon>Euplotidae</taxon>
        <taxon>Moneuplotes</taxon>
    </lineage>
</organism>
<comment type="caution">
    <text evidence="2">The sequence shown here is derived from an EMBL/GenBank/DDBJ whole genome shotgun (WGS) entry which is preliminary data.</text>
</comment>
<dbReference type="AlphaFoldDB" id="A0AAD2D735"/>
<gene>
    <name evidence="2" type="ORF">ECRASSUSDP1_LOCUS23493</name>
</gene>
<evidence type="ECO:0000313" key="2">
    <source>
        <dbReference type="EMBL" id="CAI2382026.1"/>
    </source>
</evidence>
<proteinExistence type="predicted"/>
<sequence>MIAKMENLKCRMRHCEHKAVVNVKKYGFRVCQLHHAIRYSDVPSKHFVSEKNTLNLYWGICWALEEFTEYTNARDDVVETAEVIKISKEFQDRMEIINQRFKKLTDKQGCLDEYQSIDEDMRNLFTELRKHPLYVKYLEQKDSDQIIDTLYKKGEGSQEDIVEDVRRKTRKQVQHICDQFNAKRKDLKAKYQAMEALAKEKYENMLREGLEKAEREDQFKSRRMEKMVKKQENLLNKKNLWIKELKAKLLALKLLNVGQDRHLCLPPSESKSEDAINKEMSRALVPFNSTSSYRPIEDFELNPMKELECKLEF</sequence>
<keyword evidence="3" id="KW-1185">Reference proteome</keyword>